<name>A0A7C4MP70_9BACT</name>
<dbReference type="AlphaFoldDB" id="A0A7C4MP70"/>
<dbReference type="EMBL" id="DSUH01000050">
    <property type="protein sequence ID" value="HGU31665.1"/>
    <property type="molecule type" value="Genomic_DNA"/>
</dbReference>
<dbReference type="PIRSF" id="PIRSF033563">
    <property type="entry name" value="UCP033563"/>
    <property type="match status" value="1"/>
</dbReference>
<protein>
    <submittedName>
        <fullName evidence="1">DUF1015 domain-containing protein</fullName>
    </submittedName>
</protein>
<gene>
    <name evidence="1" type="ORF">ENS29_02280</name>
</gene>
<organism evidence="1">
    <name type="scientific">Desulfatirhabdium butyrativorans</name>
    <dbReference type="NCBI Taxonomy" id="340467"/>
    <lineage>
        <taxon>Bacteria</taxon>
        <taxon>Pseudomonadati</taxon>
        <taxon>Thermodesulfobacteriota</taxon>
        <taxon>Desulfobacteria</taxon>
        <taxon>Desulfobacterales</taxon>
        <taxon>Desulfatirhabdiaceae</taxon>
        <taxon>Desulfatirhabdium</taxon>
    </lineage>
</organism>
<accession>A0A7C4MP70</accession>
<comment type="caution">
    <text evidence="1">The sequence shown here is derived from an EMBL/GenBank/DDBJ whole genome shotgun (WGS) entry which is preliminary data.</text>
</comment>
<sequence length="447" mass="50082">MADIQPIRALVYNPLKVPNLSAVVTPPYDVISPEEQEAFHSKHPFNIIRLILGRKYPNDSEDDNPHTRAAATFRRWISEGVLVREPTPTLYLTAHDFDHQGERITRWGVLAGVRLEPFEKGIILPHETTFSKVKTERLGLIQACNANLSPIFSIYSDPENGMMEGIRQAIVSSGRVPDIAFTNGEGQGHRVWKLTEPRLVERIASHLKQGPVLIADGHHRYETALQYRDLVLSRHPEFGASHPVHFVLMYLTAMEDSGLVVMPAHRIVHRVSPERLERMLDALGSCFDIEQMEGGGKGAVEEAARWLEDRMAPQAPGTRIGVIRRDRPQVSMLQLRPGVMERRYGKTVPAELLELDVTVLTHLVLMDVLGLEAKDLDEESTISYSKSMSQAVSAVYSGKADLSLILNPTRVDQVRKAAAAGHIMPRKSTYFYPKVLDGIAIHPLWTD</sequence>
<evidence type="ECO:0000313" key="1">
    <source>
        <dbReference type="EMBL" id="HGU31665.1"/>
    </source>
</evidence>
<dbReference type="InterPro" id="IPR008323">
    <property type="entry name" value="UCP033563"/>
</dbReference>
<proteinExistence type="predicted"/>
<dbReference type="Pfam" id="PF06245">
    <property type="entry name" value="DUF1015"/>
    <property type="match status" value="1"/>
</dbReference>
<reference evidence="1" key="1">
    <citation type="journal article" date="2020" name="mSystems">
        <title>Genome- and Community-Level Interaction Insights into Carbon Utilization and Element Cycling Functions of Hydrothermarchaeota in Hydrothermal Sediment.</title>
        <authorList>
            <person name="Zhou Z."/>
            <person name="Liu Y."/>
            <person name="Xu W."/>
            <person name="Pan J."/>
            <person name="Luo Z.H."/>
            <person name="Li M."/>
        </authorList>
    </citation>
    <scope>NUCLEOTIDE SEQUENCE [LARGE SCALE GENOMIC DNA]</scope>
    <source>
        <strain evidence="1">SpSt-477</strain>
    </source>
</reference>
<dbReference type="PANTHER" id="PTHR36454:SF1">
    <property type="entry name" value="DUF1015 DOMAIN-CONTAINING PROTEIN"/>
    <property type="match status" value="1"/>
</dbReference>
<dbReference type="PANTHER" id="PTHR36454">
    <property type="entry name" value="LMO2823 PROTEIN"/>
    <property type="match status" value="1"/>
</dbReference>